<dbReference type="SUPFAM" id="SSF75005">
    <property type="entry name" value="Arabinanase/levansucrase/invertase"/>
    <property type="match status" value="1"/>
</dbReference>
<feature type="region of interest" description="Disordered" evidence="12">
    <location>
        <begin position="310"/>
        <end position="371"/>
    </location>
</feature>
<dbReference type="GO" id="GO:0046556">
    <property type="term" value="F:alpha-L-arabinofuranosidase activity"/>
    <property type="evidence" value="ECO:0007669"/>
    <property type="project" value="UniProtKB-UniRule"/>
</dbReference>
<sequence>MKFSVLNALALLAPVTSVVAQCSLPSSFRWTLSGPLAQPQNGWAPYNGQQLVYGTTANWNGQWGSMNFSPVSDVSQLGSVSQNAMSQGTVKPTLFFFRPKNIWVLAYQWGPTVFSYKTSKNPTNPNGWSSLHRQDVGLGHRQHRPDPDRTSMPIGNFPGNFGSSSTVIMSDTTNNLFEAVQVYSLQGQGGCLMIVEAIGSQGRYFRSFTASSLSGQCTPLAATEQDPFAGKANTGVTWTNDISHGELISTSADETFPVDPCRLQFLYQGHAPNSGGDYVLLPYRPVVTLSLFIYISLPRAQLDVAIPTAQGPQSHAQAPEQDGEQPNVVKPQVEKTGPELRVPEAEDASDDATAAEDSVTEEKEAKVGAELTQEQYVKAHDPEHFKEIDHIEEHLEDGDAGDGLHEDLAENSGQTTTQGQSEPGTKADYVAEHDEEEGEHSDASVAAPIEGAAEEHDPALVEDYLKQHDGEERVDEDLEVLAQDATESRADESSEETVEGSTVDKRASN</sequence>
<organism evidence="14 15">
    <name type="scientific">Emericellopsis cladophorae</name>
    <dbReference type="NCBI Taxonomy" id="2686198"/>
    <lineage>
        <taxon>Eukaryota</taxon>
        <taxon>Fungi</taxon>
        <taxon>Dikarya</taxon>
        <taxon>Ascomycota</taxon>
        <taxon>Pezizomycotina</taxon>
        <taxon>Sordariomycetes</taxon>
        <taxon>Hypocreomycetidae</taxon>
        <taxon>Hypocreales</taxon>
        <taxon>Bionectriaceae</taxon>
        <taxon>Emericellopsis</taxon>
    </lineage>
</organism>
<comment type="similarity">
    <text evidence="3 11">Belongs to the glycosyl hydrolase 62 family.</text>
</comment>
<comment type="subcellular location">
    <subcellularLocation>
        <location evidence="2 11">Secreted</location>
    </subcellularLocation>
</comment>
<evidence type="ECO:0000313" key="14">
    <source>
        <dbReference type="EMBL" id="KAI6785496.1"/>
    </source>
</evidence>
<evidence type="ECO:0000256" key="8">
    <source>
        <dbReference type="ARBA" id="ARBA00023277"/>
    </source>
</evidence>
<keyword evidence="10" id="KW-0624">Polysaccharide degradation</keyword>
<dbReference type="Proteomes" id="UP001055219">
    <property type="component" value="Unassembled WGS sequence"/>
</dbReference>
<feature type="compositionally biased region" description="Basic and acidic residues" evidence="12">
    <location>
        <begin position="332"/>
        <end position="344"/>
    </location>
</feature>
<keyword evidence="15" id="KW-1185">Reference proteome</keyword>
<keyword evidence="7 11" id="KW-0378">Hydrolase</keyword>
<reference evidence="14" key="1">
    <citation type="journal article" date="2021" name="J Fungi (Basel)">
        <title>Genomic and Metabolomic Analyses of the Marine Fungus Emericellopsis cladophorae: Insights into Saltwater Adaptability Mechanisms and Its Biosynthetic Potential.</title>
        <authorList>
            <person name="Goncalves M.F.M."/>
            <person name="Hilario S."/>
            <person name="Van de Peer Y."/>
            <person name="Esteves A.C."/>
            <person name="Alves A."/>
        </authorList>
    </citation>
    <scope>NUCLEOTIDE SEQUENCE</scope>
    <source>
        <strain evidence="14">MUM 19.33</strain>
    </source>
</reference>
<evidence type="ECO:0000256" key="4">
    <source>
        <dbReference type="ARBA" id="ARBA00022525"/>
    </source>
</evidence>
<feature type="compositionally biased region" description="Acidic residues" evidence="12">
    <location>
        <begin position="345"/>
        <end position="354"/>
    </location>
</feature>
<gene>
    <name evidence="14" type="ORF">J7T54_007139</name>
</gene>
<dbReference type="GO" id="GO:0046373">
    <property type="term" value="P:L-arabinose metabolic process"/>
    <property type="evidence" value="ECO:0007669"/>
    <property type="project" value="UniProtKB-UniRule"/>
</dbReference>
<evidence type="ECO:0000256" key="6">
    <source>
        <dbReference type="ARBA" id="ARBA00022729"/>
    </source>
</evidence>
<keyword evidence="5" id="KW-0858">Xylan degradation</keyword>
<dbReference type="Pfam" id="PF03664">
    <property type="entry name" value="Glyco_hydro_62"/>
    <property type="match status" value="2"/>
</dbReference>
<comment type="function">
    <text evidence="11">Alpha-L-arabinofuranosidase involved in the hydrolysis of xylan, a major structural heterogeneous polysaccharide found in plant biomass representing the second most abundant polysaccharide in the biosphere, after cellulose.</text>
</comment>
<dbReference type="InterPro" id="IPR005193">
    <property type="entry name" value="GH62_arabinosidase"/>
</dbReference>
<feature type="signal peptide" evidence="13">
    <location>
        <begin position="1"/>
        <end position="20"/>
    </location>
</feature>
<keyword evidence="4 11" id="KW-0964">Secreted</keyword>
<keyword evidence="8" id="KW-0119">Carbohydrate metabolism</keyword>
<reference evidence="14" key="2">
    <citation type="submission" date="2022-07" db="EMBL/GenBank/DDBJ databases">
        <authorList>
            <person name="Goncalves M.F.M."/>
            <person name="Hilario S."/>
            <person name="Van De Peer Y."/>
            <person name="Esteves A.C."/>
            <person name="Alves A."/>
        </authorList>
    </citation>
    <scope>NUCLEOTIDE SEQUENCE</scope>
    <source>
        <strain evidence="14">MUM 19.33</strain>
    </source>
</reference>
<evidence type="ECO:0000256" key="1">
    <source>
        <dbReference type="ARBA" id="ARBA00001462"/>
    </source>
</evidence>
<dbReference type="GO" id="GO:0005576">
    <property type="term" value="C:extracellular region"/>
    <property type="evidence" value="ECO:0007669"/>
    <property type="project" value="UniProtKB-SubCell"/>
</dbReference>
<evidence type="ECO:0000256" key="3">
    <source>
        <dbReference type="ARBA" id="ARBA00007396"/>
    </source>
</evidence>
<feature type="chain" id="PRO_5040255214" description="Alpha-L-arabinofuranosidase" evidence="13">
    <location>
        <begin position="21"/>
        <end position="509"/>
    </location>
</feature>
<dbReference type="PANTHER" id="PTHR40631:SF1">
    <property type="entry name" value="ALPHA-L-ARABINOFURANOSIDASE AXHA-2-RELATED"/>
    <property type="match status" value="1"/>
</dbReference>
<evidence type="ECO:0000256" key="12">
    <source>
        <dbReference type="SAM" id="MobiDB-lite"/>
    </source>
</evidence>
<dbReference type="RefSeq" id="XP_051366352.1">
    <property type="nucleotide sequence ID" value="XM_051510813.1"/>
</dbReference>
<comment type="catalytic activity">
    <reaction evidence="1 11">
        <text>Hydrolysis of terminal non-reducing alpha-L-arabinofuranoside residues in alpha-L-arabinosides.</text>
        <dbReference type="EC" id="3.2.1.55"/>
    </reaction>
</comment>
<dbReference type="EMBL" id="JAGIXG020000002">
    <property type="protein sequence ID" value="KAI6785496.1"/>
    <property type="molecule type" value="Genomic_DNA"/>
</dbReference>
<accession>A0A9Q0BHT9</accession>
<evidence type="ECO:0000256" key="2">
    <source>
        <dbReference type="ARBA" id="ARBA00004613"/>
    </source>
</evidence>
<feature type="compositionally biased region" description="Basic and acidic residues" evidence="12">
    <location>
        <begin position="453"/>
        <end position="471"/>
    </location>
</feature>
<evidence type="ECO:0000256" key="10">
    <source>
        <dbReference type="ARBA" id="ARBA00023326"/>
    </source>
</evidence>
<evidence type="ECO:0000256" key="7">
    <source>
        <dbReference type="ARBA" id="ARBA00022801"/>
    </source>
</evidence>
<feature type="region of interest" description="Disordered" evidence="12">
    <location>
        <begin position="397"/>
        <end position="509"/>
    </location>
</feature>
<protein>
    <recommendedName>
        <fullName evidence="11">Alpha-L-arabinofuranosidase</fullName>
        <ecNumber evidence="11">3.2.1.55</ecNumber>
    </recommendedName>
</protein>
<keyword evidence="9 11" id="KW-0326">Glycosidase</keyword>
<proteinExistence type="inferred from homology"/>
<name>A0A9Q0BHT9_9HYPO</name>
<evidence type="ECO:0000313" key="15">
    <source>
        <dbReference type="Proteomes" id="UP001055219"/>
    </source>
</evidence>
<dbReference type="PANTHER" id="PTHR40631">
    <property type="entry name" value="ALPHA-L-ARABINOFURANOSIDASE AXHA-2-RELATED"/>
    <property type="match status" value="1"/>
</dbReference>
<dbReference type="EC" id="3.2.1.55" evidence="11"/>
<evidence type="ECO:0000256" key="5">
    <source>
        <dbReference type="ARBA" id="ARBA00022651"/>
    </source>
</evidence>
<dbReference type="Gene3D" id="2.115.10.20">
    <property type="entry name" value="Glycosyl hydrolase domain, family 43"/>
    <property type="match status" value="2"/>
</dbReference>
<evidence type="ECO:0000256" key="9">
    <source>
        <dbReference type="ARBA" id="ARBA00023295"/>
    </source>
</evidence>
<comment type="caution">
    <text evidence="14">The sequence shown here is derived from an EMBL/GenBank/DDBJ whole genome shotgun (WGS) entry which is preliminary data.</text>
</comment>
<evidence type="ECO:0000256" key="11">
    <source>
        <dbReference type="RuleBase" id="RU368117"/>
    </source>
</evidence>
<dbReference type="GO" id="GO:0045493">
    <property type="term" value="P:xylan catabolic process"/>
    <property type="evidence" value="ECO:0007669"/>
    <property type="project" value="UniProtKB-UniRule"/>
</dbReference>
<dbReference type="InterPro" id="IPR023296">
    <property type="entry name" value="Glyco_hydro_beta-prop_sf"/>
</dbReference>
<keyword evidence="6 11" id="KW-0732">Signal</keyword>
<feature type="compositionally biased region" description="Polar residues" evidence="12">
    <location>
        <begin position="411"/>
        <end position="423"/>
    </location>
</feature>
<dbReference type="GeneID" id="75833615"/>
<evidence type="ECO:0000256" key="13">
    <source>
        <dbReference type="SAM" id="SignalP"/>
    </source>
</evidence>
<dbReference type="AlphaFoldDB" id="A0A9Q0BHT9"/>
<dbReference type="OrthoDB" id="3156236at2759"/>